<keyword evidence="2" id="KW-1185">Reference proteome</keyword>
<comment type="caution">
    <text evidence="1">The sequence shown here is derived from an EMBL/GenBank/DDBJ whole genome shotgun (WGS) entry which is preliminary data.</text>
</comment>
<dbReference type="AlphaFoldDB" id="A0A9P4Q1Z5"/>
<dbReference type="PANTHER" id="PTHR28250:SF1">
    <property type="entry name" value="CYTOCHROME B PRE-MRNA-PROCESSING PROTEIN 6"/>
    <property type="match status" value="1"/>
</dbReference>
<dbReference type="EMBL" id="MU003867">
    <property type="protein sequence ID" value="KAF2716629.1"/>
    <property type="molecule type" value="Genomic_DNA"/>
</dbReference>
<organism evidence="1 2">
    <name type="scientific">Polychaeton citri CBS 116435</name>
    <dbReference type="NCBI Taxonomy" id="1314669"/>
    <lineage>
        <taxon>Eukaryota</taxon>
        <taxon>Fungi</taxon>
        <taxon>Dikarya</taxon>
        <taxon>Ascomycota</taxon>
        <taxon>Pezizomycotina</taxon>
        <taxon>Dothideomycetes</taxon>
        <taxon>Dothideomycetidae</taxon>
        <taxon>Capnodiales</taxon>
        <taxon>Capnodiaceae</taxon>
        <taxon>Polychaeton</taxon>
    </lineage>
</organism>
<dbReference type="Proteomes" id="UP000799441">
    <property type="component" value="Unassembled WGS sequence"/>
</dbReference>
<accession>A0A9P4Q1Z5</accession>
<evidence type="ECO:0000313" key="2">
    <source>
        <dbReference type="Proteomes" id="UP000799441"/>
    </source>
</evidence>
<dbReference type="GO" id="GO:0061671">
    <property type="term" value="C:Cbp3p-Cbp6 complex"/>
    <property type="evidence" value="ECO:0007669"/>
    <property type="project" value="InterPro"/>
</dbReference>
<dbReference type="GO" id="GO:0034551">
    <property type="term" value="P:mitochondrial respiratory chain complex III assembly"/>
    <property type="evidence" value="ECO:0007669"/>
    <property type="project" value="TreeGrafter"/>
</dbReference>
<dbReference type="GO" id="GO:0043022">
    <property type="term" value="F:ribosome binding"/>
    <property type="evidence" value="ECO:0007669"/>
    <property type="project" value="InterPro"/>
</dbReference>
<dbReference type="InterPro" id="IPR037653">
    <property type="entry name" value="Cbp6"/>
</dbReference>
<dbReference type="PANTHER" id="PTHR28250">
    <property type="entry name" value="CYTOCHROME B PRE-MRNA-PROCESSING PROTEIN 6"/>
    <property type="match status" value="1"/>
</dbReference>
<reference evidence="1" key="1">
    <citation type="journal article" date="2020" name="Stud. Mycol.">
        <title>101 Dothideomycetes genomes: a test case for predicting lifestyles and emergence of pathogens.</title>
        <authorList>
            <person name="Haridas S."/>
            <person name="Albert R."/>
            <person name="Binder M."/>
            <person name="Bloem J."/>
            <person name="Labutti K."/>
            <person name="Salamov A."/>
            <person name="Andreopoulos B."/>
            <person name="Baker S."/>
            <person name="Barry K."/>
            <person name="Bills G."/>
            <person name="Bluhm B."/>
            <person name="Cannon C."/>
            <person name="Castanera R."/>
            <person name="Culley D."/>
            <person name="Daum C."/>
            <person name="Ezra D."/>
            <person name="Gonzalez J."/>
            <person name="Henrissat B."/>
            <person name="Kuo A."/>
            <person name="Liang C."/>
            <person name="Lipzen A."/>
            <person name="Lutzoni F."/>
            <person name="Magnuson J."/>
            <person name="Mondo S."/>
            <person name="Nolan M."/>
            <person name="Ohm R."/>
            <person name="Pangilinan J."/>
            <person name="Park H.-J."/>
            <person name="Ramirez L."/>
            <person name="Alfaro M."/>
            <person name="Sun H."/>
            <person name="Tritt A."/>
            <person name="Yoshinaga Y."/>
            <person name="Zwiers L.-H."/>
            <person name="Turgeon B."/>
            <person name="Goodwin S."/>
            <person name="Spatafora J."/>
            <person name="Crous P."/>
            <person name="Grigoriev I."/>
        </authorList>
    </citation>
    <scope>NUCLEOTIDE SEQUENCE</scope>
    <source>
        <strain evidence="1">CBS 116435</strain>
    </source>
</reference>
<sequence>MSSQQVVKHYARLLTRWPVDRLRPEQVHFQKLLRARIAANPRNNASTPTRDETKGINSSYLLLGNTFAKQYPLSSRMMIPDSVPNHYTELEKELEEVPDRTYLANFRKRLSKMFRFK</sequence>
<dbReference type="Pfam" id="PF20180">
    <property type="entry name" value="UQCC2_CBP6"/>
    <property type="match status" value="1"/>
</dbReference>
<name>A0A9P4Q1Z5_9PEZI</name>
<gene>
    <name evidence="1" type="ORF">K431DRAFT_307650</name>
</gene>
<evidence type="ECO:0000313" key="1">
    <source>
        <dbReference type="EMBL" id="KAF2716629.1"/>
    </source>
</evidence>
<protein>
    <submittedName>
        <fullName evidence="1">Uncharacterized protein</fullName>
    </submittedName>
</protein>
<proteinExistence type="predicted"/>
<dbReference type="OrthoDB" id="2107880at2759"/>